<dbReference type="AlphaFoldDB" id="M8BIY8"/>
<dbReference type="EnsemblPlants" id="EMT24970">
    <property type="protein sequence ID" value="EMT24970"/>
    <property type="gene ID" value="F775_43801"/>
</dbReference>
<proteinExistence type="predicted"/>
<protein>
    <submittedName>
        <fullName evidence="1">Uncharacterized protein</fullName>
    </submittedName>
</protein>
<name>M8BIY8_AEGTA</name>
<accession>M8BIY8</accession>
<organism evidence="1">
    <name type="scientific">Aegilops tauschii</name>
    <name type="common">Tausch's goatgrass</name>
    <name type="synonym">Aegilops squarrosa</name>
    <dbReference type="NCBI Taxonomy" id="37682"/>
    <lineage>
        <taxon>Eukaryota</taxon>
        <taxon>Viridiplantae</taxon>
        <taxon>Streptophyta</taxon>
        <taxon>Embryophyta</taxon>
        <taxon>Tracheophyta</taxon>
        <taxon>Spermatophyta</taxon>
        <taxon>Magnoliopsida</taxon>
        <taxon>Liliopsida</taxon>
        <taxon>Poales</taxon>
        <taxon>Poaceae</taxon>
        <taxon>BOP clade</taxon>
        <taxon>Pooideae</taxon>
        <taxon>Triticodae</taxon>
        <taxon>Triticeae</taxon>
        <taxon>Triticinae</taxon>
        <taxon>Aegilops</taxon>
    </lineage>
</organism>
<evidence type="ECO:0000313" key="1">
    <source>
        <dbReference type="EnsemblPlants" id="EMT24970"/>
    </source>
</evidence>
<sequence>MAMQNLVAAPPTPSATVERNSKYLSVFRPPPHPRGHRGEELQVPLRLLPRRTRRHGPWFYLLVVLCFHLLLGQDRAKVQRSTASP</sequence>
<reference evidence="1" key="1">
    <citation type="submission" date="2015-06" db="UniProtKB">
        <authorList>
            <consortium name="EnsemblPlants"/>
        </authorList>
    </citation>
    <scope>IDENTIFICATION</scope>
</reference>